<dbReference type="Proteomes" id="UP000481861">
    <property type="component" value="Unassembled WGS sequence"/>
</dbReference>
<dbReference type="AlphaFoldDB" id="A0A7C8M3D3"/>
<evidence type="ECO:0000259" key="2">
    <source>
        <dbReference type="Pfam" id="PF24864"/>
    </source>
</evidence>
<comment type="caution">
    <text evidence="3">The sequence shown here is derived from an EMBL/GenBank/DDBJ whole genome shotgun (WGS) entry which is preliminary data.</text>
</comment>
<feature type="domain" description="DUF7730" evidence="2">
    <location>
        <begin position="63"/>
        <end position="183"/>
    </location>
</feature>
<dbReference type="PANTHER" id="PTHR42085">
    <property type="entry name" value="F-BOX DOMAIN-CONTAINING PROTEIN"/>
    <property type="match status" value="1"/>
</dbReference>
<feature type="compositionally biased region" description="Basic residues" evidence="1">
    <location>
        <begin position="7"/>
        <end position="16"/>
    </location>
</feature>
<proteinExistence type="predicted"/>
<evidence type="ECO:0000313" key="4">
    <source>
        <dbReference type="Proteomes" id="UP000481861"/>
    </source>
</evidence>
<reference evidence="3 4" key="1">
    <citation type="submission" date="2020-01" db="EMBL/GenBank/DDBJ databases">
        <authorList>
            <consortium name="DOE Joint Genome Institute"/>
            <person name="Haridas S."/>
            <person name="Albert R."/>
            <person name="Binder M."/>
            <person name="Bloem J."/>
            <person name="Labutti K."/>
            <person name="Salamov A."/>
            <person name="Andreopoulos B."/>
            <person name="Baker S.E."/>
            <person name="Barry K."/>
            <person name="Bills G."/>
            <person name="Bluhm B.H."/>
            <person name="Cannon C."/>
            <person name="Castanera R."/>
            <person name="Culley D.E."/>
            <person name="Daum C."/>
            <person name="Ezra D."/>
            <person name="Gonzalez J.B."/>
            <person name="Henrissat B."/>
            <person name="Kuo A."/>
            <person name="Liang C."/>
            <person name="Lipzen A."/>
            <person name="Lutzoni F."/>
            <person name="Magnuson J."/>
            <person name="Mondo S."/>
            <person name="Nolan M."/>
            <person name="Ohm R."/>
            <person name="Pangilinan J."/>
            <person name="Park H.-J.H."/>
            <person name="Ramirez L."/>
            <person name="Alfaro M."/>
            <person name="Sun H."/>
            <person name="Tritt A."/>
            <person name="Yoshinaga Y."/>
            <person name="Zwiers L.-H.L."/>
            <person name="Turgeon B.G."/>
            <person name="Goodwin S.B."/>
            <person name="Spatafora J.W."/>
            <person name="Crous P.W."/>
            <person name="Grigoriev I.V."/>
        </authorList>
    </citation>
    <scope>NUCLEOTIDE SEQUENCE [LARGE SCALE GENOMIC DNA]</scope>
    <source>
        <strain evidence="3 4">CBS 611.86</strain>
    </source>
</reference>
<gene>
    <name evidence="3" type="ORF">BDV95DRAFT_503967</name>
</gene>
<feature type="region of interest" description="Disordered" evidence="1">
    <location>
        <begin position="1"/>
        <end position="36"/>
    </location>
</feature>
<organism evidence="3 4">
    <name type="scientific">Massariosphaeria phaeospora</name>
    <dbReference type="NCBI Taxonomy" id="100035"/>
    <lineage>
        <taxon>Eukaryota</taxon>
        <taxon>Fungi</taxon>
        <taxon>Dikarya</taxon>
        <taxon>Ascomycota</taxon>
        <taxon>Pezizomycotina</taxon>
        <taxon>Dothideomycetes</taxon>
        <taxon>Pleosporomycetidae</taxon>
        <taxon>Pleosporales</taxon>
        <taxon>Pleosporales incertae sedis</taxon>
        <taxon>Massariosphaeria</taxon>
    </lineage>
</organism>
<evidence type="ECO:0000256" key="1">
    <source>
        <dbReference type="SAM" id="MobiDB-lite"/>
    </source>
</evidence>
<sequence length="288" mass="32536">MSASHAGSHKRRKATRVRTGAVTPRQSSSFSPPESTDAVWHQLSDLGTAPSKATFTPVGPFPFMRLPAELRVHIYRMALQSDDPLILHLPRLAERLEDELRTTTIDMRIARTIERNSRPSPVFDGRMIYINAALLRSSSLVYKEARQVLYADNEFILSLASGIHTLSALHQRSRSLIKSVRLTIPSHHDILDGFADLVRLGLRYCWGLKKFTIILQSLLPDDRVMSGATSVYANAFHILRWLPQGCKVVLQGNVSAVVKRVVADEGRLQEQLDETSYLKRQHQMPERH</sequence>
<dbReference type="OrthoDB" id="2951834at2759"/>
<keyword evidence="4" id="KW-1185">Reference proteome</keyword>
<protein>
    <recommendedName>
        <fullName evidence="2">DUF7730 domain-containing protein</fullName>
    </recommendedName>
</protein>
<dbReference type="EMBL" id="JAADJZ010000025">
    <property type="protein sequence ID" value="KAF2866979.1"/>
    <property type="molecule type" value="Genomic_DNA"/>
</dbReference>
<evidence type="ECO:0000313" key="3">
    <source>
        <dbReference type="EMBL" id="KAF2866979.1"/>
    </source>
</evidence>
<dbReference type="PANTHER" id="PTHR42085:SF7">
    <property type="entry name" value="F-BOX DOMAIN-CONTAINING PROTEIN"/>
    <property type="match status" value="1"/>
</dbReference>
<name>A0A7C8M3D3_9PLEO</name>
<dbReference type="Pfam" id="PF24864">
    <property type="entry name" value="DUF7730"/>
    <property type="match status" value="1"/>
</dbReference>
<dbReference type="InterPro" id="IPR056632">
    <property type="entry name" value="DUF7730"/>
</dbReference>
<feature type="compositionally biased region" description="Polar residues" evidence="1">
    <location>
        <begin position="24"/>
        <end position="34"/>
    </location>
</feature>
<dbReference type="InterPro" id="IPR038883">
    <property type="entry name" value="AN11006-like"/>
</dbReference>
<accession>A0A7C8M3D3</accession>